<dbReference type="InterPro" id="IPR036614">
    <property type="entry name" value="RusA-like_sf"/>
</dbReference>
<keyword evidence="2" id="KW-0255">Endonuclease</keyword>
<organism evidence="2 3">
    <name type="scientific">Pseudobacteriovorax antillogorgiicola</name>
    <dbReference type="NCBI Taxonomy" id="1513793"/>
    <lineage>
        <taxon>Bacteria</taxon>
        <taxon>Pseudomonadati</taxon>
        <taxon>Bdellovibrionota</taxon>
        <taxon>Oligoflexia</taxon>
        <taxon>Oligoflexales</taxon>
        <taxon>Pseudobacteriovoracaceae</taxon>
        <taxon>Pseudobacteriovorax</taxon>
    </lineage>
</organism>
<keyword evidence="2" id="KW-0540">Nuclease</keyword>
<dbReference type="Pfam" id="PF05866">
    <property type="entry name" value="RusA"/>
    <property type="match status" value="1"/>
</dbReference>
<feature type="region of interest" description="Disordered" evidence="1">
    <location>
        <begin position="1"/>
        <end position="24"/>
    </location>
</feature>
<dbReference type="GO" id="GO:0006281">
    <property type="term" value="P:DNA repair"/>
    <property type="evidence" value="ECO:0007669"/>
    <property type="project" value="InterPro"/>
</dbReference>
<accession>A0A1Y6CP97</accession>
<dbReference type="SUPFAM" id="SSF103084">
    <property type="entry name" value="Holliday junction resolvase RusA"/>
    <property type="match status" value="1"/>
</dbReference>
<dbReference type="GO" id="GO:0006310">
    <property type="term" value="P:DNA recombination"/>
    <property type="evidence" value="ECO:0007669"/>
    <property type="project" value="InterPro"/>
</dbReference>
<dbReference type="GO" id="GO:0004519">
    <property type="term" value="F:endonuclease activity"/>
    <property type="evidence" value="ECO:0007669"/>
    <property type="project" value="UniProtKB-KW"/>
</dbReference>
<evidence type="ECO:0000313" key="3">
    <source>
        <dbReference type="Proteomes" id="UP000192907"/>
    </source>
</evidence>
<dbReference type="GO" id="GO:0000287">
    <property type="term" value="F:magnesium ion binding"/>
    <property type="evidence" value="ECO:0007669"/>
    <property type="project" value="InterPro"/>
</dbReference>
<dbReference type="AlphaFoldDB" id="A0A1Y6CP97"/>
<protein>
    <submittedName>
        <fullName evidence="2">Holliday junction resolvase RusA (Prophage-encoded endonuclease)</fullName>
    </submittedName>
</protein>
<keyword evidence="3" id="KW-1185">Reference proteome</keyword>
<sequence length="129" mass="14983">MPDISFTVPVEPTPKNSTKWGRGRAYTPAKVRNAAQAIRDYIKENYRGAPLDGPLGLDVVYYRRRPASKRKSKVWADTKPDEDNYTKLFKDALEGILWTNDSRISDGRYRKMFTDGPGRIEFRLWQLQE</sequence>
<proteinExistence type="predicted"/>
<reference evidence="3" key="1">
    <citation type="submission" date="2017-04" db="EMBL/GenBank/DDBJ databases">
        <authorList>
            <person name="Varghese N."/>
            <person name="Submissions S."/>
        </authorList>
    </citation>
    <scope>NUCLEOTIDE SEQUENCE [LARGE SCALE GENOMIC DNA]</scope>
    <source>
        <strain evidence="3">RKEM611</strain>
    </source>
</reference>
<dbReference type="RefSeq" id="WP_234996194.1">
    <property type="nucleotide sequence ID" value="NZ_FWZT01000035.1"/>
</dbReference>
<dbReference type="Gene3D" id="3.30.1330.70">
    <property type="entry name" value="Holliday junction resolvase RusA"/>
    <property type="match status" value="1"/>
</dbReference>
<dbReference type="STRING" id="1513793.SAMN06296036_13528"/>
<keyword evidence="2" id="KW-0378">Hydrolase</keyword>
<dbReference type="Proteomes" id="UP000192907">
    <property type="component" value="Unassembled WGS sequence"/>
</dbReference>
<evidence type="ECO:0000313" key="2">
    <source>
        <dbReference type="EMBL" id="SMF80610.1"/>
    </source>
</evidence>
<evidence type="ECO:0000256" key="1">
    <source>
        <dbReference type="SAM" id="MobiDB-lite"/>
    </source>
</evidence>
<dbReference type="EMBL" id="FWZT01000035">
    <property type="protein sequence ID" value="SMF80610.1"/>
    <property type="molecule type" value="Genomic_DNA"/>
</dbReference>
<gene>
    <name evidence="2" type="ORF">SAMN06296036_13528</name>
</gene>
<dbReference type="InterPro" id="IPR008822">
    <property type="entry name" value="Endonuclease_RusA-like"/>
</dbReference>
<name>A0A1Y6CP97_9BACT</name>